<dbReference type="PANTHER" id="PTHR31649">
    <property type="entry name" value="AGAP009604-PA"/>
    <property type="match status" value="1"/>
</dbReference>
<dbReference type="OrthoDB" id="2142040at2759"/>
<dbReference type="STRING" id="181874.A0A409WKF3"/>
<dbReference type="Pfam" id="PF11901">
    <property type="entry name" value="DM9"/>
    <property type="match status" value="1"/>
</dbReference>
<evidence type="ECO:0000313" key="3">
    <source>
        <dbReference type="Proteomes" id="UP000284842"/>
    </source>
</evidence>
<name>A0A409WKF3_9AGAR</name>
<feature type="compositionally biased region" description="Pro residues" evidence="1">
    <location>
        <begin position="18"/>
        <end position="27"/>
    </location>
</feature>
<dbReference type="GO" id="GO:0030246">
    <property type="term" value="F:carbohydrate binding"/>
    <property type="evidence" value="ECO:0007669"/>
    <property type="project" value="InterPro"/>
</dbReference>
<dbReference type="Gene3D" id="2.10.10.20">
    <property type="entry name" value="Carbohydrate-binding module superfamily 5/12"/>
    <property type="match status" value="1"/>
</dbReference>
<feature type="region of interest" description="Disordered" evidence="1">
    <location>
        <begin position="1"/>
        <end position="32"/>
    </location>
</feature>
<organism evidence="2 3">
    <name type="scientific">Panaeolus cyanescens</name>
    <dbReference type="NCBI Taxonomy" id="181874"/>
    <lineage>
        <taxon>Eukaryota</taxon>
        <taxon>Fungi</taxon>
        <taxon>Dikarya</taxon>
        <taxon>Basidiomycota</taxon>
        <taxon>Agaricomycotina</taxon>
        <taxon>Agaricomycetes</taxon>
        <taxon>Agaricomycetidae</taxon>
        <taxon>Agaricales</taxon>
        <taxon>Agaricineae</taxon>
        <taxon>Galeropsidaceae</taxon>
        <taxon>Panaeolus</taxon>
    </lineage>
</organism>
<dbReference type="InParanoid" id="A0A409WKF3"/>
<dbReference type="AlphaFoldDB" id="A0A409WKF3"/>
<evidence type="ECO:0000256" key="1">
    <source>
        <dbReference type="SAM" id="MobiDB-lite"/>
    </source>
</evidence>
<protein>
    <submittedName>
        <fullName evidence="2">Uncharacterized protein</fullName>
    </submittedName>
</protein>
<proteinExistence type="predicted"/>
<gene>
    <name evidence="2" type="ORF">CVT24_012540</name>
</gene>
<dbReference type="GO" id="GO:0005975">
    <property type="term" value="P:carbohydrate metabolic process"/>
    <property type="evidence" value="ECO:0007669"/>
    <property type="project" value="InterPro"/>
</dbReference>
<feature type="compositionally biased region" description="Low complexity" evidence="1">
    <location>
        <begin position="192"/>
        <end position="212"/>
    </location>
</feature>
<dbReference type="InterPro" id="IPR036573">
    <property type="entry name" value="CBM_sf_5/12"/>
</dbReference>
<feature type="region of interest" description="Disordered" evidence="1">
    <location>
        <begin position="192"/>
        <end position="218"/>
    </location>
</feature>
<dbReference type="EMBL" id="NHTK01005438">
    <property type="protein sequence ID" value="PPQ78972.1"/>
    <property type="molecule type" value="Genomic_DNA"/>
</dbReference>
<reference evidence="2 3" key="1">
    <citation type="journal article" date="2018" name="Evol. Lett.">
        <title>Horizontal gene cluster transfer increased hallucinogenic mushroom diversity.</title>
        <authorList>
            <person name="Reynolds H.T."/>
            <person name="Vijayakumar V."/>
            <person name="Gluck-Thaler E."/>
            <person name="Korotkin H.B."/>
            <person name="Matheny P.B."/>
            <person name="Slot J.C."/>
        </authorList>
    </citation>
    <scope>NUCLEOTIDE SEQUENCE [LARGE SCALE GENOMIC DNA]</scope>
    <source>
        <strain evidence="2 3">2629</strain>
    </source>
</reference>
<keyword evidence="3" id="KW-1185">Reference proteome</keyword>
<accession>A0A409WKF3</accession>
<sequence>MYSGSFFSSLPAPTGVPTSPPSHPLSPPKSQAHHGSLLLIGVKTDKKLKVDFVDIEFASQDSTDSRCNTSPLEVFSLFSQQTLKYSTPNLNHCSASTSTSTSSASLSLTHSCLLKLIDNVTLPFQTPYFNTPIMDDRSISDEVEYDSACYCIIQPHFSQSDWTPPVIPALWGRMQRSRSCPTIQARVPQHLSNTNSLNSANNPLHSSGNGSDSESDDKKLSLTGGLLAGAADLGAGVIAYKKHKVHKDETETYKILLGDPNRLHWVPYSGKFSLASFGAQPIEGGHKANSTRIYVIQAFHKGAVHCGKVSGGWDSGYIPYNSCEKAVTEYKVLCLASNIFFNVRCL</sequence>
<dbReference type="Proteomes" id="UP000284842">
    <property type="component" value="Unassembled WGS sequence"/>
</dbReference>
<evidence type="ECO:0000313" key="2">
    <source>
        <dbReference type="EMBL" id="PPQ78972.1"/>
    </source>
</evidence>
<dbReference type="SUPFAM" id="SSF51055">
    <property type="entry name" value="Carbohydrate binding domain"/>
    <property type="match status" value="1"/>
</dbReference>
<comment type="caution">
    <text evidence="2">The sequence shown here is derived from an EMBL/GenBank/DDBJ whole genome shotgun (WGS) entry which is preliminary data.</text>
</comment>
<dbReference type="GO" id="GO:0004553">
    <property type="term" value="F:hydrolase activity, hydrolyzing O-glycosyl compounds"/>
    <property type="evidence" value="ECO:0007669"/>
    <property type="project" value="InterPro"/>
</dbReference>
<dbReference type="PANTHER" id="PTHR31649:SF1">
    <property type="entry name" value="FARNESOIC ACID O-METHYL TRANSFERASE DOMAIN-CONTAINING PROTEIN"/>
    <property type="match status" value="1"/>
</dbReference>
<dbReference type="InterPro" id="IPR006616">
    <property type="entry name" value="DM9_repeat"/>
</dbReference>
<dbReference type="GO" id="GO:0005576">
    <property type="term" value="C:extracellular region"/>
    <property type="evidence" value="ECO:0007669"/>
    <property type="project" value="InterPro"/>
</dbReference>